<dbReference type="GO" id="GO:1990112">
    <property type="term" value="C:RQC complex"/>
    <property type="evidence" value="ECO:0007669"/>
    <property type="project" value="TreeGrafter"/>
</dbReference>
<sequence>MALDGIVIAALVQELRRTLLGGHIQKIAMPENNELLLTIKNNASQHRLLISCEAALPLLYLQRENKPSPLTAPGFAMLLRKHIGSGKITAIEQLGLERIVRIETTQFNELGDIAPRALYVELMGKYSNIIFTDESNVILDSMRRVPASVSSLREVLPGRPYFVPEKLQKTNPLSLTEETFAAALAAESGLPLDRALSAAFSGISSLAAQDILYRTSIDPRAGFSDLRPEETVRLFATFESVIEKVRNGQFSPVMYVRDELPVEFAALPLAMLEAEGLSLRAYDSMSELLYSYYSLRAKSARMRQKSADLRRLVQNHLERSQRKRILQEKQLADSQKKEKYRVYGDLLNTYAFQVPPGADSFVAENFYDDNKPLRIPLDKNLTPAENAKKYFDRYAKLKRTELAVDQELEKTVQEEAHLSSVLTALELATEESDLAEIREELAAFQYVKRQRSPKGKRPQKIQSHPLHFRSSDGFDIYVGKNNFQNEELTFKVASGSDWWFHAKGMPGSHVIVKANGQELPDRCFEEAAALAAYYSKGRDQDKVEIDYLQRRNVKKVNGAPPGFVIYHSNWSMMAKPRAEI</sequence>
<comment type="function">
    <text evidence="5">Key component of the ribosome quality control system (RQC), a ribosome-associated complex that mediates the extraction of incompletely synthesized nascent chains from stalled ribosomes and their subsequent degradation. RqcH recruits Ala-charged tRNA, and with RqcP directs the elongation of stalled nascent chains on 50S ribosomal subunits, leading to non-templated C-terminal alanine extensions (Ala tail). The Ala tail promotes nascent chain degradation. May add between 1 and at least 8 Ala residues. Binds to stalled 50S ribosomal subunits.</text>
</comment>
<evidence type="ECO:0000256" key="3">
    <source>
        <dbReference type="ARBA" id="ARBA00022884"/>
    </source>
</evidence>
<dbReference type="HAMAP" id="MF_00844_B">
    <property type="entry name" value="RqcH_B"/>
    <property type="match status" value="1"/>
</dbReference>
<dbReference type="GO" id="GO:0019843">
    <property type="term" value="F:rRNA binding"/>
    <property type="evidence" value="ECO:0007669"/>
    <property type="project" value="UniProtKB-UniRule"/>
</dbReference>
<reference evidence="7 8" key="1">
    <citation type="submission" date="2011-10" db="EMBL/GenBank/DDBJ databases">
        <title>The Genome Sequence of Lachnospiraceae bacterium ACC2.</title>
        <authorList>
            <consortium name="The Broad Institute Genome Sequencing Platform"/>
            <person name="Earl A."/>
            <person name="Ward D."/>
            <person name="Feldgarden M."/>
            <person name="Gevers D."/>
            <person name="Sizova M."/>
            <person name="Hazen A."/>
            <person name="Epstein S."/>
            <person name="Young S.K."/>
            <person name="Zeng Q."/>
            <person name="Gargeya S."/>
            <person name="Fitzgerald M."/>
            <person name="Haas B."/>
            <person name="Abouelleil A."/>
            <person name="Alvarado L."/>
            <person name="Arachchi H.M."/>
            <person name="Berlin A."/>
            <person name="Brown A."/>
            <person name="Chapman S.B."/>
            <person name="Chen Z."/>
            <person name="Dunbar C."/>
            <person name="Freedman E."/>
            <person name="Gearin G."/>
            <person name="Goldberg J."/>
            <person name="Griggs A."/>
            <person name="Gujja S."/>
            <person name="Heiman D."/>
            <person name="Howarth C."/>
            <person name="Larson L."/>
            <person name="Lui A."/>
            <person name="MacDonald P.J.P."/>
            <person name="Montmayeur A."/>
            <person name="Murphy C."/>
            <person name="Neiman D."/>
            <person name="Pearson M."/>
            <person name="Priest M."/>
            <person name="Roberts A."/>
            <person name="Saif S."/>
            <person name="Shea T."/>
            <person name="Shenoy N."/>
            <person name="Sisk P."/>
            <person name="Stolte C."/>
            <person name="Sykes S."/>
            <person name="Wortman J."/>
            <person name="Nusbaum C."/>
            <person name="Birren B."/>
        </authorList>
    </citation>
    <scope>NUCLEOTIDE SEQUENCE [LARGE SCALE GENOMIC DNA]</scope>
    <source>
        <strain evidence="7 8">ACC2</strain>
    </source>
</reference>
<evidence type="ECO:0000256" key="4">
    <source>
        <dbReference type="ARBA" id="ARBA00022917"/>
    </source>
</evidence>
<dbReference type="Pfam" id="PF05833">
    <property type="entry name" value="NFACT_N"/>
    <property type="match status" value="1"/>
</dbReference>
<name>A0AA36Y3X9_9FIRM</name>
<keyword evidence="1 5" id="KW-0820">tRNA-binding</keyword>
<keyword evidence="8" id="KW-1185">Reference proteome</keyword>
<evidence type="ECO:0000256" key="5">
    <source>
        <dbReference type="HAMAP-Rule" id="MF_00844"/>
    </source>
</evidence>
<evidence type="ECO:0000256" key="2">
    <source>
        <dbReference type="ARBA" id="ARBA00022730"/>
    </source>
</evidence>
<comment type="similarity">
    <text evidence="5">Belongs to the NEMF family.</text>
</comment>
<evidence type="ECO:0000313" key="8">
    <source>
        <dbReference type="Proteomes" id="UP000018466"/>
    </source>
</evidence>
<evidence type="ECO:0000259" key="6">
    <source>
        <dbReference type="Pfam" id="PF05670"/>
    </source>
</evidence>
<gene>
    <name evidence="5" type="primary">rqcH</name>
    <name evidence="7" type="ORF">HMPREF9623_01899</name>
</gene>
<protein>
    <recommendedName>
        <fullName evidence="5">Rqc2 homolog RqcH</fullName>
        <shortName evidence="5">RqcH</shortName>
    </recommendedName>
</protein>
<evidence type="ECO:0000256" key="1">
    <source>
        <dbReference type="ARBA" id="ARBA00022555"/>
    </source>
</evidence>
<dbReference type="InterPro" id="IPR010979">
    <property type="entry name" value="Ribosomal_uS13-like_H2TH"/>
</dbReference>
<dbReference type="RefSeq" id="WP_009533717.1">
    <property type="nucleotide sequence ID" value="NZ_JH590864.1"/>
</dbReference>
<dbReference type="GO" id="GO:0000049">
    <property type="term" value="F:tRNA binding"/>
    <property type="evidence" value="ECO:0007669"/>
    <property type="project" value="UniProtKB-UniRule"/>
</dbReference>
<keyword evidence="2 5" id="KW-0699">rRNA-binding</keyword>
<dbReference type="Gene3D" id="1.10.8.50">
    <property type="match status" value="1"/>
</dbReference>
<dbReference type="GO" id="GO:0043023">
    <property type="term" value="F:ribosomal large subunit binding"/>
    <property type="evidence" value="ECO:0007669"/>
    <property type="project" value="UniProtKB-UniRule"/>
</dbReference>
<dbReference type="AlphaFoldDB" id="A0AA36Y3X9"/>
<dbReference type="GeneID" id="86941616"/>
<dbReference type="InterPro" id="IPR008532">
    <property type="entry name" value="NFACT_RNA-bd"/>
</dbReference>
<dbReference type="InterPro" id="IPR043682">
    <property type="entry name" value="RqcH_bacterial"/>
</dbReference>
<dbReference type="SUPFAM" id="SSF46946">
    <property type="entry name" value="S13-like H2TH domain"/>
    <property type="match status" value="1"/>
</dbReference>
<dbReference type="EMBL" id="AGEL01000014">
    <property type="protein sequence ID" value="EHO15988.1"/>
    <property type="molecule type" value="Genomic_DNA"/>
</dbReference>
<dbReference type="GO" id="GO:0072344">
    <property type="term" value="P:rescue of stalled ribosome"/>
    <property type="evidence" value="ECO:0007669"/>
    <property type="project" value="UniProtKB-UniRule"/>
</dbReference>
<comment type="subunit">
    <text evidence="5">Associates with stalled 50S ribosomal subunits. Binds to RqcP.</text>
</comment>
<evidence type="ECO:0000313" key="7">
    <source>
        <dbReference type="EMBL" id="EHO15988.1"/>
    </source>
</evidence>
<dbReference type="InterPro" id="IPR051608">
    <property type="entry name" value="RQC_Subunit_NEMF"/>
</dbReference>
<accession>A0AA36Y3X9</accession>
<dbReference type="Proteomes" id="UP000018466">
    <property type="component" value="Unassembled WGS sequence"/>
</dbReference>
<dbReference type="PANTHER" id="PTHR15239">
    <property type="entry name" value="NUCLEAR EXPORT MEDIATOR FACTOR NEMF"/>
    <property type="match status" value="1"/>
</dbReference>
<comment type="caution">
    <text evidence="7">The sequence shown here is derived from an EMBL/GenBank/DDBJ whole genome shotgun (WGS) entry which is preliminary data.</text>
</comment>
<keyword evidence="4 5" id="KW-0648">Protein biosynthesis</keyword>
<dbReference type="Pfam" id="PF05670">
    <property type="entry name" value="NFACT-R_1"/>
    <property type="match status" value="1"/>
</dbReference>
<dbReference type="PANTHER" id="PTHR15239:SF6">
    <property type="entry name" value="RIBOSOME QUALITY CONTROL COMPLEX SUBUNIT NEMF"/>
    <property type="match status" value="1"/>
</dbReference>
<keyword evidence="3 5" id="KW-0694">RNA-binding</keyword>
<feature type="domain" description="NFACT RNA-binding" evidence="6">
    <location>
        <begin position="466"/>
        <end position="558"/>
    </location>
</feature>
<proteinExistence type="inferred from homology"/>
<dbReference type="Gene3D" id="2.30.310.10">
    <property type="entry name" value="ibrinogen binding protein from staphylococcus aureus domain"/>
    <property type="match status" value="1"/>
</dbReference>
<organism evidence="7 8">
    <name type="scientific">Stomatobaculum longum</name>
    <dbReference type="NCBI Taxonomy" id="796942"/>
    <lineage>
        <taxon>Bacteria</taxon>
        <taxon>Bacillati</taxon>
        <taxon>Bacillota</taxon>
        <taxon>Clostridia</taxon>
        <taxon>Lachnospirales</taxon>
        <taxon>Lachnospiraceae</taxon>
        <taxon>Stomatobaculum</taxon>
    </lineage>
</organism>